<name>A0ABW6LLJ6_9ACTN</name>
<protein>
    <submittedName>
        <fullName evidence="2">Uncharacterized protein</fullName>
    </submittedName>
</protein>
<keyword evidence="3" id="KW-1185">Reference proteome</keyword>
<dbReference type="RefSeq" id="WP_358284936.1">
    <property type="nucleotide sequence ID" value="NZ_JBEYGJ010000021.1"/>
</dbReference>
<comment type="caution">
    <text evidence="2">The sequence shown here is derived from an EMBL/GenBank/DDBJ whole genome shotgun (WGS) entry which is preliminary data.</text>
</comment>
<feature type="region of interest" description="Disordered" evidence="1">
    <location>
        <begin position="1"/>
        <end position="58"/>
    </location>
</feature>
<proteinExistence type="predicted"/>
<dbReference type="EMBL" id="JBIAFP010000021">
    <property type="protein sequence ID" value="MFE9228894.1"/>
    <property type="molecule type" value="Genomic_DNA"/>
</dbReference>
<feature type="compositionally biased region" description="Polar residues" evidence="1">
    <location>
        <begin position="33"/>
        <end position="46"/>
    </location>
</feature>
<organism evidence="2 3">
    <name type="scientific">Streptomyces massasporeus</name>
    <dbReference type="NCBI Taxonomy" id="67324"/>
    <lineage>
        <taxon>Bacteria</taxon>
        <taxon>Bacillati</taxon>
        <taxon>Actinomycetota</taxon>
        <taxon>Actinomycetes</taxon>
        <taxon>Kitasatosporales</taxon>
        <taxon>Streptomycetaceae</taxon>
        <taxon>Streptomyces</taxon>
    </lineage>
</organism>
<sequence>MAWRRQRRTAAASPRVAGDGSCGDGPTVKALESSGSVVLSASTTGSEDGPCGTELRGGKVPVKLDRHLGERIVLDAYTGRPVPYGE</sequence>
<evidence type="ECO:0000313" key="3">
    <source>
        <dbReference type="Proteomes" id="UP001601288"/>
    </source>
</evidence>
<reference evidence="2 3" key="1">
    <citation type="submission" date="2024-10" db="EMBL/GenBank/DDBJ databases">
        <title>The Natural Products Discovery Center: Release of the First 8490 Sequenced Strains for Exploring Actinobacteria Biosynthetic Diversity.</title>
        <authorList>
            <person name="Kalkreuter E."/>
            <person name="Kautsar S.A."/>
            <person name="Yang D."/>
            <person name="Bader C.D."/>
            <person name="Teijaro C.N."/>
            <person name="Fluegel L."/>
            <person name="Davis C.M."/>
            <person name="Simpson J.R."/>
            <person name="Lauterbach L."/>
            <person name="Steele A.D."/>
            <person name="Gui C."/>
            <person name="Meng S."/>
            <person name="Li G."/>
            <person name="Viehrig K."/>
            <person name="Ye F."/>
            <person name="Su P."/>
            <person name="Kiefer A.F."/>
            <person name="Nichols A."/>
            <person name="Cepeda A.J."/>
            <person name="Yan W."/>
            <person name="Fan B."/>
            <person name="Jiang Y."/>
            <person name="Adhikari A."/>
            <person name="Zheng C.-J."/>
            <person name="Schuster L."/>
            <person name="Cowan T.M."/>
            <person name="Smanski M.J."/>
            <person name="Chevrette M.G."/>
            <person name="De Carvalho L.P.S."/>
            <person name="Shen B."/>
        </authorList>
    </citation>
    <scope>NUCLEOTIDE SEQUENCE [LARGE SCALE GENOMIC DNA]</scope>
    <source>
        <strain evidence="2 3">NPDC007066</strain>
    </source>
</reference>
<evidence type="ECO:0000313" key="2">
    <source>
        <dbReference type="EMBL" id="MFE9228894.1"/>
    </source>
</evidence>
<evidence type="ECO:0000256" key="1">
    <source>
        <dbReference type="SAM" id="MobiDB-lite"/>
    </source>
</evidence>
<dbReference type="Proteomes" id="UP001601288">
    <property type="component" value="Unassembled WGS sequence"/>
</dbReference>
<gene>
    <name evidence="2" type="ORF">ACFYM3_30620</name>
</gene>
<accession>A0ABW6LLJ6</accession>